<dbReference type="InterPro" id="IPR013216">
    <property type="entry name" value="Methyltransf_11"/>
</dbReference>
<sequence length="265" mass="30010">MSQLPTWAEHPGHDKTAPLTGPGRGPEPAVAEWLTNLQRRSDKPLRILDVGAGRGDLVAWLCSNGFEHSYGVEPNLQYVANSQSYFGGVGLGRDRIQPFLANGKYPYEDGSFDVVHSNQVVEHVEDIDAFCEEISRVTRRGGEGLHIFPAKWEPIEGHMHMPLAHWFPKGRVRRTWIKFALWTGQAAPYFSDLDLDDRTEVFHRFSGDETFYRTGRAFSQALATYGMDSDRRSIVRAKLRHHGFPPILAPAFAAFREAYVTTRKR</sequence>
<dbReference type="EMBL" id="JAPQYE010000005">
    <property type="protein sequence ID" value="MCZ0728996.1"/>
    <property type="molecule type" value="Genomic_DNA"/>
</dbReference>
<dbReference type="InterPro" id="IPR029063">
    <property type="entry name" value="SAM-dependent_MTases_sf"/>
</dbReference>
<dbReference type="GO" id="GO:0008168">
    <property type="term" value="F:methyltransferase activity"/>
    <property type="evidence" value="ECO:0007669"/>
    <property type="project" value="UniProtKB-KW"/>
</dbReference>
<dbReference type="PANTHER" id="PTHR42912">
    <property type="entry name" value="METHYLTRANSFERASE"/>
    <property type="match status" value="1"/>
</dbReference>
<dbReference type="Proteomes" id="UP001084650">
    <property type="component" value="Unassembled WGS sequence"/>
</dbReference>
<name>A0ABT4HGM8_MYCIR</name>
<feature type="domain" description="Methyltransferase type 11" evidence="2">
    <location>
        <begin position="48"/>
        <end position="142"/>
    </location>
</feature>
<comment type="caution">
    <text evidence="3">The sequence shown here is derived from an EMBL/GenBank/DDBJ whole genome shotgun (WGS) entry which is preliminary data.</text>
</comment>
<keyword evidence="3" id="KW-0489">Methyltransferase</keyword>
<protein>
    <submittedName>
        <fullName evidence="3">Class I SAM-dependent methyltransferase</fullName>
    </submittedName>
</protein>
<accession>A0ABT4HGM8</accession>
<dbReference type="InterPro" id="IPR050508">
    <property type="entry name" value="Methyltransf_Superfamily"/>
</dbReference>
<dbReference type="GO" id="GO:0032259">
    <property type="term" value="P:methylation"/>
    <property type="evidence" value="ECO:0007669"/>
    <property type="project" value="UniProtKB-KW"/>
</dbReference>
<keyword evidence="3" id="KW-0808">Transferase</keyword>
<evidence type="ECO:0000313" key="3">
    <source>
        <dbReference type="EMBL" id="MCZ0728996.1"/>
    </source>
</evidence>
<reference evidence="3" key="1">
    <citation type="submission" date="2022-12" db="EMBL/GenBank/DDBJ databases">
        <title>Whole genome sequence of Mycolicibacterium iranicum strain SBH312.</title>
        <authorList>
            <person name="Jani J."/>
            <person name="Arifin Mustapha Z."/>
            <person name="Ahmed K."/>
            <person name="Kai Ling C."/>
        </authorList>
    </citation>
    <scope>NUCLEOTIDE SEQUENCE</scope>
    <source>
        <strain evidence="3">SBH312</strain>
    </source>
</reference>
<dbReference type="Gene3D" id="3.40.50.150">
    <property type="entry name" value="Vaccinia Virus protein VP39"/>
    <property type="match status" value="1"/>
</dbReference>
<proteinExistence type="predicted"/>
<keyword evidence="4" id="KW-1185">Reference proteome</keyword>
<organism evidence="3 4">
    <name type="scientific">Mycolicibacterium iranicum</name>
    <name type="common">Mycobacterium iranicum</name>
    <dbReference type="NCBI Taxonomy" id="912594"/>
    <lineage>
        <taxon>Bacteria</taxon>
        <taxon>Bacillati</taxon>
        <taxon>Actinomycetota</taxon>
        <taxon>Actinomycetes</taxon>
        <taxon>Mycobacteriales</taxon>
        <taxon>Mycobacteriaceae</taxon>
        <taxon>Mycolicibacterium</taxon>
    </lineage>
</organism>
<dbReference type="SUPFAM" id="SSF53335">
    <property type="entry name" value="S-adenosyl-L-methionine-dependent methyltransferases"/>
    <property type="match status" value="1"/>
</dbReference>
<dbReference type="RefSeq" id="WP_268786252.1">
    <property type="nucleotide sequence ID" value="NZ_JAPQYE010000005.1"/>
</dbReference>
<evidence type="ECO:0000259" key="2">
    <source>
        <dbReference type="Pfam" id="PF08241"/>
    </source>
</evidence>
<evidence type="ECO:0000256" key="1">
    <source>
        <dbReference type="SAM" id="MobiDB-lite"/>
    </source>
</evidence>
<dbReference type="Pfam" id="PF08241">
    <property type="entry name" value="Methyltransf_11"/>
    <property type="match status" value="1"/>
</dbReference>
<evidence type="ECO:0000313" key="4">
    <source>
        <dbReference type="Proteomes" id="UP001084650"/>
    </source>
</evidence>
<gene>
    <name evidence="3" type="ORF">OY187_13150</name>
</gene>
<feature type="region of interest" description="Disordered" evidence="1">
    <location>
        <begin position="1"/>
        <end position="27"/>
    </location>
</feature>
<dbReference type="CDD" id="cd02440">
    <property type="entry name" value="AdoMet_MTases"/>
    <property type="match status" value="1"/>
</dbReference>